<dbReference type="Gene3D" id="1.20.1260.10">
    <property type="match status" value="1"/>
</dbReference>
<evidence type="ECO:0000313" key="9">
    <source>
        <dbReference type="Ensembl" id="ENSRFEP00010002258.1"/>
    </source>
</evidence>
<accession>A0A671DN63</accession>
<evidence type="ECO:0000256" key="2">
    <source>
        <dbReference type="ARBA" id="ARBA00022434"/>
    </source>
</evidence>
<evidence type="ECO:0000256" key="3">
    <source>
        <dbReference type="ARBA" id="ARBA00022723"/>
    </source>
</evidence>
<proteinExistence type="inferred from homology"/>
<keyword evidence="2 7" id="KW-0409">Iron storage</keyword>
<keyword evidence="5 6" id="KW-0408">Iron</keyword>
<evidence type="ECO:0000313" key="10">
    <source>
        <dbReference type="Proteomes" id="UP000472240"/>
    </source>
</evidence>
<keyword evidence="10" id="KW-1185">Reference proteome</keyword>
<dbReference type="GO" id="GO:0008198">
    <property type="term" value="F:ferrous iron binding"/>
    <property type="evidence" value="ECO:0007669"/>
    <property type="project" value="TreeGrafter"/>
</dbReference>
<organism evidence="9 10">
    <name type="scientific">Rhinolophus ferrumequinum</name>
    <name type="common">Greater horseshoe bat</name>
    <dbReference type="NCBI Taxonomy" id="59479"/>
    <lineage>
        <taxon>Eukaryota</taxon>
        <taxon>Metazoa</taxon>
        <taxon>Chordata</taxon>
        <taxon>Craniata</taxon>
        <taxon>Vertebrata</taxon>
        <taxon>Euteleostomi</taxon>
        <taxon>Mammalia</taxon>
        <taxon>Eutheria</taxon>
        <taxon>Laurasiatheria</taxon>
        <taxon>Chiroptera</taxon>
        <taxon>Yinpterochiroptera</taxon>
        <taxon>Rhinolophoidea</taxon>
        <taxon>Rhinolophidae</taxon>
        <taxon>Rhinolophinae</taxon>
        <taxon>Rhinolophus</taxon>
    </lineage>
</organism>
<name>A0A671DN63_RHIFE</name>
<evidence type="ECO:0000256" key="6">
    <source>
        <dbReference type="PIRSR" id="PIRSR601519-1"/>
    </source>
</evidence>
<dbReference type="Pfam" id="PF00210">
    <property type="entry name" value="Ferritin"/>
    <property type="match status" value="1"/>
</dbReference>
<dbReference type="GO" id="GO:0005737">
    <property type="term" value="C:cytoplasm"/>
    <property type="evidence" value="ECO:0007669"/>
    <property type="project" value="TreeGrafter"/>
</dbReference>
<sequence length="182" mass="21388">IMIPPLPCVRQNYHPHCEAAINYQINLELYASSLYLSMASYFDSHEVALKHFSQFFLRKSSQEWKHAERLMWLQNQRGGLHNQRDIRRPYLSHWNSSLGVMKCALHVAISVNQSLLDLHELATEKKDTHLYASLDRHYLREQVKSIRDLQDLISSLRKWRSLEARLTDDLCAKRTLGDSDKK</sequence>
<comment type="similarity">
    <text evidence="1 7">Belongs to the ferritin family.</text>
</comment>
<dbReference type="InterPro" id="IPR009040">
    <property type="entry name" value="Ferritin-like_diiron"/>
</dbReference>
<dbReference type="FunFam" id="1.20.1260.10:FF:000016">
    <property type="entry name" value="Ferritin heavy chain"/>
    <property type="match status" value="1"/>
</dbReference>
<evidence type="ECO:0000256" key="1">
    <source>
        <dbReference type="ARBA" id="ARBA00007513"/>
    </source>
</evidence>
<evidence type="ECO:0000256" key="7">
    <source>
        <dbReference type="RuleBase" id="RU361145"/>
    </source>
</evidence>
<feature type="domain" description="Ferritin-like diiron" evidence="8">
    <location>
        <begin position="11"/>
        <end position="160"/>
    </location>
</feature>
<keyword evidence="3 6" id="KW-0479">Metal-binding</keyword>
<evidence type="ECO:0000256" key="4">
    <source>
        <dbReference type="ARBA" id="ARBA00023002"/>
    </source>
</evidence>
<dbReference type="GeneTree" id="ENSGT00940000165498"/>
<comment type="function">
    <text evidence="7">Stores iron in a soluble, non-toxic, readily available form. Important for iron homeostasis. Iron is taken up in the ferrous form and deposited as ferric hydroxides after oxidation.</text>
</comment>
<evidence type="ECO:0000256" key="5">
    <source>
        <dbReference type="ARBA" id="ARBA00023004"/>
    </source>
</evidence>
<dbReference type="AlphaFoldDB" id="A0A671DN63"/>
<reference evidence="9 10" key="2">
    <citation type="journal article" date="2018" name="Annu Rev Anim Biosci">
        <title>Bat Biology, Genomes, and the Bat1K Project: To Generate Chromosome-Level Genomes for All Living Bat Species.</title>
        <authorList>
            <person name="Teeling E.C."/>
            <person name="Vernes S.C."/>
            <person name="Davalos L.M."/>
            <person name="Ray D.A."/>
            <person name="Gilbert M.T.P."/>
            <person name="Myers E."/>
        </authorList>
    </citation>
    <scope>NUCLEOTIDE SEQUENCE</scope>
</reference>
<reference evidence="9" key="4">
    <citation type="submission" date="2025-08" db="UniProtKB">
        <authorList>
            <consortium name="Ensembl"/>
        </authorList>
    </citation>
    <scope>IDENTIFICATION</scope>
</reference>
<evidence type="ECO:0000259" key="8">
    <source>
        <dbReference type="PROSITE" id="PS50905"/>
    </source>
</evidence>
<reference evidence="10" key="3">
    <citation type="submission" date="2018-12" db="EMBL/GenBank/DDBJ databases">
        <title>G10K-VGP greater horseshoe bat female genome, primary haplotype.</title>
        <authorList>
            <person name="Teeling E."/>
            <person name="Myers G."/>
            <person name="Vernes S."/>
            <person name="Pippel M."/>
            <person name="Winkler S."/>
            <person name="Fedrigo O."/>
            <person name="Rhie A."/>
            <person name="Koren S."/>
            <person name="Phillippy A."/>
            <person name="Lewin H."/>
            <person name="Damas J."/>
            <person name="Howe K."/>
            <person name="Mountcastle J."/>
            <person name="Jarvis E.D."/>
        </authorList>
    </citation>
    <scope>NUCLEOTIDE SEQUENCE [LARGE SCALE GENOMIC DNA]</scope>
</reference>
<dbReference type="GO" id="GO:0006879">
    <property type="term" value="P:intracellular iron ion homeostasis"/>
    <property type="evidence" value="ECO:0007669"/>
    <property type="project" value="UniProtKB-KW"/>
</dbReference>
<dbReference type="SUPFAM" id="SSF47240">
    <property type="entry name" value="Ferritin-like"/>
    <property type="match status" value="1"/>
</dbReference>
<feature type="binding site" evidence="6">
    <location>
        <position position="28"/>
    </location>
    <ligand>
        <name>Fe cation</name>
        <dbReference type="ChEBI" id="CHEBI:24875"/>
        <label>1</label>
    </ligand>
</feature>
<dbReference type="GO" id="GO:0004322">
    <property type="term" value="F:ferroxidase activity"/>
    <property type="evidence" value="ECO:0007669"/>
    <property type="project" value="UniProtKB-ARBA"/>
</dbReference>
<dbReference type="InterPro" id="IPR012347">
    <property type="entry name" value="Ferritin-like"/>
</dbReference>
<dbReference type="GO" id="GO:0008199">
    <property type="term" value="F:ferric iron binding"/>
    <property type="evidence" value="ECO:0007669"/>
    <property type="project" value="InterPro"/>
</dbReference>
<feature type="binding site" evidence="6">
    <location>
        <position position="63"/>
    </location>
    <ligand>
        <name>Fe cation</name>
        <dbReference type="ChEBI" id="CHEBI:24875"/>
        <label>1</label>
    </ligand>
</feature>
<dbReference type="InParanoid" id="A0A671DN63"/>
<reference evidence="9" key="5">
    <citation type="submission" date="2025-09" db="UniProtKB">
        <authorList>
            <consortium name="Ensembl"/>
        </authorList>
    </citation>
    <scope>IDENTIFICATION</scope>
</reference>
<reference evidence="9 10" key="1">
    <citation type="journal article" date="2015" name="Annu Rev Anim Biosci">
        <title>The Genome 10K Project: a way forward.</title>
        <authorList>
            <person name="Koepfli K.P."/>
            <person name="Paten B."/>
            <person name="O'Brien S.J."/>
            <person name="Koepfli K.P."/>
            <person name="Paten B."/>
            <person name="Antunes A."/>
            <person name="Belov K."/>
            <person name="Bustamante C."/>
            <person name="Castoe T.A."/>
            <person name="Clawson H."/>
            <person name="Crawford A.J."/>
            <person name="Diekhans M."/>
            <person name="Distel D."/>
            <person name="Durbin R."/>
            <person name="Earl D."/>
            <person name="Fujita M.K."/>
            <person name="Gamble T."/>
            <person name="Georges A."/>
            <person name="Gemmell N."/>
            <person name="Gilbert M.T."/>
            <person name="Graves J.M."/>
            <person name="Green R.E."/>
            <person name="Hickey G."/>
            <person name="Jarvis E.D."/>
            <person name="Johnson W."/>
            <person name="Komissarov A."/>
            <person name="Korf I."/>
            <person name="Kuhn R."/>
            <person name="Larkin D.M."/>
            <person name="Lewin H."/>
            <person name="Lopez J.V."/>
            <person name="Ma J."/>
            <person name="Marques-Bonet T."/>
            <person name="Miller W."/>
            <person name="Murphy R."/>
            <person name="Pevzner P."/>
            <person name="Shapiro B."/>
            <person name="Steiner C."/>
            <person name="Tamazian G."/>
            <person name="Venkatesh B."/>
            <person name="Wang J."/>
            <person name="Wayne R."/>
            <person name="Wiley E."/>
            <person name="Yang H."/>
            <person name="Zhang G."/>
            <person name="Haussler D."/>
            <person name="Ryder O."/>
            <person name="O'Brien S.J."/>
        </authorList>
    </citation>
    <scope>NUCLEOTIDE SEQUENCE</scope>
</reference>
<dbReference type="InterPro" id="IPR008331">
    <property type="entry name" value="Ferritin_DPS_dom"/>
</dbReference>
<dbReference type="Ensembl" id="ENSRFET00010002494.1">
    <property type="protein sequence ID" value="ENSRFEP00010002258.1"/>
    <property type="gene ID" value="ENSRFEG00010001645.1"/>
</dbReference>
<dbReference type="PROSITE" id="PS50905">
    <property type="entry name" value="FERRITIN_LIKE"/>
    <property type="match status" value="1"/>
</dbReference>
<dbReference type="Proteomes" id="UP000472240">
    <property type="component" value="Chromosome 1"/>
</dbReference>
<dbReference type="PANTHER" id="PTHR11431:SF97">
    <property type="entry name" value="FERRITIN HEAVY POLYPEPTIDE-LIKE 17-RELATED"/>
    <property type="match status" value="1"/>
</dbReference>
<dbReference type="PANTHER" id="PTHR11431">
    <property type="entry name" value="FERRITIN"/>
    <property type="match status" value="1"/>
</dbReference>
<dbReference type="OMA" id="CACEKRE"/>
<dbReference type="InterPro" id="IPR001519">
    <property type="entry name" value="Ferritin"/>
</dbReference>
<dbReference type="CDD" id="cd01056">
    <property type="entry name" value="Euk_Ferritin"/>
    <property type="match status" value="1"/>
</dbReference>
<dbReference type="InterPro" id="IPR009078">
    <property type="entry name" value="Ferritin-like_SF"/>
</dbReference>
<dbReference type="GO" id="GO:0006826">
    <property type="term" value="P:iron ion transport"/>
    <property type="evidence" value="ECO:0007669"/>
    <property type="project" value="InterPro"/>
</dbReference>
<keyword evidence="4" id="KW-0560">Oxidoreductase</keyword>
<protein>
    <recommendedName>
        <fullName evidence="7">Ferritin</fullName>
    </recommendedName>
</protein>
<feature type="binding site" evidence="6">
    <location>
        <position position="66"/>
    </location>
    <ligand>
        <name>Fe cation</name>
        <dbReference type="ChEBI" id="CHEBI:24875"/>
        <label>1</label>
    </ligand>
</feature>
<feature type="binding site" evidence="6">
    <location>
        <position position="142"/>
    </location>
    <ligand>
        <name>Fe cation</name>
        <dbReference type="ChEBI" id="CHEBI:24875"/>
        <label>2</label>
    </ligand>
</feature>